<dbReference type="AlphaFoldDB" id="A0AAV7REM0"/>
<gene>
    <name evidence="2" type="ORF">NDU88_004035</name>
</gene>
<dbReference type="Proteomes" id="UP001066276">
    <property type="component" value="Chromosome 5"/>
</dbReference>
<feature type="region of interest" description="Disordered" evidence="1">
    <location>
        <begin position="28"/>
        <end position="66"/>
    </location>
</feature>
<organism evidence="2 3">
    <name type="scientific">Pleurodeles waltl</name>
    <name type="common">Iberian ribbed newt</name>
    <dbReference type="NCBI Taxonomy" id="8319"/>
    <lineage>
        <taxon>Eukaryota</taxon>
        <taxon>Metazoa</taxon>
        <taxon>Chordata</taxon>
        <taxon>Craniata</taxon>
        <taxon>Vertebrata</taxon>
        <taxon>Euteleostomi</taxon>
        <taxon>Amphibia</taxon>
        <taxon>Batrachia</taxon>
        <taxon>Caudata</taxon>
        <taxon>Salamandroidea</taxon>
        <taxon>Salamandridae</taxon>
        <taxon>Pleurodelinae</taxon>
        <taxon>Pleurodeles</taxon>
    </lineage>
</organism>
<sequence>MATPLKDITMKLQNIQAPSIIESDAALNEPVRESPVSNPKPEHVPSKYTGMKVNDPSIGGRPINFR</sequence>
<evidence type="ECO:0000313" key="3">
    <source>
        <dbReference type="Proteomes" id="UP001066276"/>
    </source>
</evidence>
<comment type="caution">
    <text evidence="2">The sequence shown here is derived from an EMBL/GenBank/DDBJ whole genome shotgun (WGS) entry which is preliminary data.</text>
</comment>
<evidence type="ECO:0000313" key="2">
    <source>
        <dbReference type="EMBL" id="KAJ1151251.1"/>
    </source>
</evidence>
<proteinExistence type="predicted"/>
<accession>A0AAV7REM0</accession>
<dbReference type="EMBL" id="JANPWB010000009">
    <property type="protein sequence ID" value="KAJ1151251.1"/>
    <property type="molecule type" value="Genomic_DNA"/>
</dbReference>
<evidence type="ECO:0000256" key="1">
    <source>
        <dbReference type="SAM" id="MobiDB-lite"/>
    </source>
</evidence>
<name>A0AAV7REM0_PLEWA</name>
<keyword evidence="3" id="KW-1185">Reference proteome</keyword>
<protein>
    <submittedName>
        <fullName evidence="2">Uncharacterized protein</fullName>
    </submittedName>
</protein>
<reference evidence="2" key="1">
    <citation type="journal article" date="2022" name="bioRxiv">
        <title>Sequencing and chromosome-scale assembly of the giantPleurodeles waltlgenome.</title>
        <authorList>
            <person name="Brown T."/>
            <person name="Elewa A."/>
            <person name="Iarovenko S."/>
            <person name="Subramanian E."/>
            <person name="Araus A.J."/>
            <person name="Petzold A."/>
            <person name="Susuki M."/>
            <person name="Suzuki K.-i.T."/>
            <person name="Hayashi T."/>
            <person name="Toyoda A."/>
            <person name="Oliveira C."/>
            <person name="Osipova E."/>
            <person name="Leigh N.D."/>
            <person name="Simon A."/>
            <person name="Yun M.H."/>
        </authorList>
    </citation>
    <scope>NUCLEOTIDE SEQUENCE</scope>
    <source>
        <strain evidence="2">20211129_DDA</strain>
        <tissue evidence="2">Liver</tissue>
    </source>
</reference>